<reference evidence="2" key="1">
    <citation type="submission" date="2009-10" db="EMBL/GenBank/DDBJ databases">
        <title>Diversity of trophic interactions inside an arsenic-rich microbial ecosystem.</title>
        <authorList>
            <person name="Bertin P.N."/>
            <person name="Heinrich-Salmeron A."/>
            <person name="Pelletier E."/>
            <person name="Goulhen-Chollet F."/>
            <person name="Arsene-Ploetze F."/>
            <person name="Gallien S."/>
            <person name="Calteau A."/>
            <person name="Vallenet D."/>
            <person name="Casiot C."/>
            <person name="Chane-Woon-Ming B."/>
            <person name="Giloteaux L."/>
            <person name="Barakat M."/>
            <person name="Bonnefoy V."/>
            <person name="Bruneel O."/>
            <person name="Chandler M."/>
            <person name="Cleiss J."/>
            <person name="Duran R."/>
            <person name="Elbaz-Poulichet F."/>
            <person name="Fonknechten N."/>
            <person name="Lauga B."/>
            <person name="Mornico D."/>
            <person name="Ortet P."/>
            <person name="Schaeffer C."/>
            <person name="Siguier P."/>
            <person name="Alexander Thil Smith A."/>
            <person name="Van Dorsselaer A."/>
            <person name="Weissenbach J."/>
            <person name="Medigue C."/>
            <person name="Le Paslier D."/>
        </authorList>
    </citation>
    <scope>NUCLEOTIDE SEQUENCE</scope>
</reference>
<proteinExistence type="predicted"/>
<organism evidence="2">
    <name type="scientific">mine drainage metagenome</name>
    <dbReference type="NCBI Taxonomy" id="410659"/>
    <lineage>
        <taxon>unclassified sequences</taxon>
        <taxon>metagenomes</taxon>
        <taxon>ecological metagenomes</taxon>
    </lineage>
</organism>
<feature type="region of interest" description="Disordered" evidence="1">
    <location>
        <begin position="11"/>
        <end position="30"/>
    </location>
</feature>
<name>E6QWT8_9ZZZZ</name>
<gene>
    <name evidence="2" type="ORF">CARN7_2556</name>
</gene>
<evidence type="ECO:0000313" key="2">
    <source>
        <dbReference type="EMBL" id="CBI11712.1"/>
    </source>
</evidence>
<dbReference type="EMBL" id="CABR01000161">
    <property type="protein sequence ID" value="CBI11712.1"/>
    <property type="molecule type" value="Genomic_DNA"/>
</dbReference>
<sequence length="85" mass="9037">MRCACRAPYRQAEAKREQQDDDSGYLVGGYHSAKNGGNDFGRASGQKAPTPFYAGDCFDLYDGGGACLLEQPRLAASARTTGGIQ</sequence>
<comment type="caution">
    <text evidence="2">The sequence shown here is derived from an EMBL/GenBank/DDBJ whole genome shotgun (WGS) entry which is preliminary data.</text>
</comment>
<evidence type="ECO:0000256" key="1">
    <source>
        <dbReference type="SAM" id="MobiDB-lite"/>
    </source>
</evidence>
<accession>E6QWT8</accession>
<dbReference type="AlphaFoldDB" id="E6QWT8"/>
<protein>
    <submittedName>
        <fullName evidence="2">Uncharacterized protein</fullName>
    </submittedName>
</protein>